<evidence type="ECO:0000313" key="3">
    <source>
        <dbReference type="Proteomes" id="UP000320239"/>
    </source>
</evidence>
<proteinExistence type="predicted"/>
<gene>
    <name evidence="2" type="ORF">FHX34_1021491</name>
</gene>
<sequence>MLLLAPVAGCAGPQPAWVEGRAAPSPGRAAPVPSRAVSPAAASSAVRLPPAAGSALAAPTVSLPPASAATLTGPGGAVAGGSPDRFVAEVRRQLPGLALDRRDEELVELGDQACTAHRTGRPEALDGYGLSAGETRRLTGVARAALCPG</sequence>
<organism evidence="2 3">
    <name type="scientific">Actinoplanes teichomyceticus</name>
    <dbReference type="NCBI Taxonomy" id="1867"/>
    <lineage>
        <taxon>Bacteria</taxon>
        <taxon>Bacillati</taxon>
        <taxon>Actinomycetota</taxon>
        <taxon>Actinomycetes</taxon>
        <taxon>Micromonosporales</taxon>
        <taxon>Micromonosporaceae</taxon>
        <taxon>Actinoplanes</taxon>
    </lineage>
</organism>
<evidence type="ECO:0008006" key="4">
    <source>
        <dbReference type="Google" id="ProtNLM"/>
    </source>
</evidence>
<protein>
    <recommendedName>
        <fullName evidence="4">DUF732 domain-containing protein</fullName>
    </recommendedName>
</protein>
<name>A0A561WM39_ACTTI</name>
<evidence type="ECO:0000256" key="1">
    <source>
        <dbReference type="SAM" id="MobiDB-lite"/>
    </source>
</evidence>
<dbReference type="Proteomes" id="UP000320239">
    <property type="component" value="Unassembled WGS sequence"/>
</dbReference>
<dbReference type="EMBL" id="VIWY01000002">
    <property type="protein sequence ID" value="TWG24928.1"/>
    <property type="molecule type" value="Genomic_DNA"/>
</dbReference>
<keyword evidence="3" id="KW-1185">Reference proteome</keyword>
<accession>A0A561WM39</accession>
<evidence type="ECO:0000313" key="2">
    <source>
        <dbReference type="EMBL" id="TWG24928.1"/>
    </source>
</evidence>
<dbReference type="AlphaFoldDB" id="A0A561WM39"/>
<comment type="caution">
    <text evidence="2">The sequence shown here is derived from an EMBL/GenBank/DDBJ whole genome shotgun (WGS) entry which is preliminary data.</text>
</comment>
<feature type="region of interest" description="Disordered" evidence="1">
    <location>
        <begin position="20"/>
        <end position="44"/>
    </location>
</feature>
<reference evidence="2 3" key="1">
    <citation type="submission" date="2019-06" db="EMBL/GenBank/DDBJ databases">
        <title>Sequencing the genomes of 1000 actinobacteria strains.</title>
        <authorList>
            <person name="Klenk H.-P."/>
        </authorList>
    </citation>
    <scope>NUCLEOTIDE SEQUENCE [LARGE SCALE GENOMIC DNA]</scope>
    <source>
        <strain evidence="2 3">DSM 43866</strain>
    </source>
</reference>